<organism evidence="1 2">
    <name type="scientific">Rhizoctonia solani</name>
    <dbReference type="NCBI Taxonomy" id="456999"/>
    <lineage>
        <taxon>Eukaryota</taxon>
        <taxon>Fungi</taxon>
        <taxon>Dikarya</taxon>
        <taxon>Basidiomycota</taxon>
        <taxon>Agaricomycotina</taxon>
        <taxon>Agaricomycetes</taxon>
        <taxon>Cantharellales</taxon>
        <taxon>Ceratobasidiaceae</taxon>
        <taxon>Rhizoctonia</taxon>
    </lineage>
</organism>
<accession>A0A8H3E8Q9</accession>
<dbReference type="EMBL" id="CAJNJQ010004006">
    <property type="protein sequence ID" value="CAE7207413.1"/>
    <property type="molecule type" value="Genomic_DNA"/>
</dbReference>
<proteinExistence type="predicted"/>
<dbReference type="Proteomes" id="UP000663827">
    <property type="component" value="Unassembled WGS sequence"/>
</dbReference>
<reference evidence="1" key="1">
    <citation type="submission" date="2021-01" db="EMBL/GenBank/DDBJ databases">
        <authorList>
            <person name="Kaushik A."/>
        </authorList>
    </citation>
    <scope>NUCLEOTIDE SEQUENCE</scope>
    <source>
        <strain evidence="1">AG5</strain>
    </source>
</reference>
<protein>
    <submittedName>
        <fullName evidence="1">Uncharacterized protein</fullName>
    </submittedName>
</protein>
<sequence length="90" mass="10281">MPLYMLVRTSGKGRGKGSKPAKGFQDYMQNRRTKRAPLATAQSPLPCYMAEEPQEFDEEGNELGSDAQVWKTYVRETDHADEERVDGWNK</sequence>
<name>A0A8H3E8Q9_9AGAM</name>
<gene>
    <name evidence="1" type="ORF">RDB_LOCUS146348</name>
</gene>
<evidence type="ECO:0000313" key="1">
    <source>
        <dbReference type="EMBL" id="CAE7207413.1"/>
    </source>
</evidence>
<comment type="caution">
    <text evidence="1">The sequence shown here is derived from an EMBL/GenBank/DDBJ whole genome shotgun (WGS) entry which is preliminary data.</text>
</comment>
<dbReference type="AlphaFoldDB" id="A0A8H3E8Q9"/>
<evidence type="ECO:0000313" key="2">
    <source>
        <dbReference type="Proteomes" id="UP000663827"/>
    </source>
</evidence>